<keyword evidence="1" id="KW-0175">Coiled coil</keyword>
<feature type="coiled-coil region" evidence="1">
    <location>
        <begin position="152"/>
        <end position="200"/>
    </location>
</feature>
<keyword evidence="3" id="KW-1185">Reference proteome</keyword>
<proteinExistence type="predicted"/>
<evidence type="ECO:0000256" key="1">
    <source>
        <dbReference type="SAM" id="Coils"/>
    </source>
</evidence>
<reference evidence="2 3" key="1">
    <citation type="journal article" date="2015" name="Biotechnol. Biofuels">
        <title>Enhanced degradation of softwood versus hardwood by the white-rot fungus Pycnoporus coccineus.</title>
        <authorList>
            <person name="Couturier M."/>
            <person name="Navarro D."/>
            <person name="Chevret D."/>
            <person name="Henrissat B."/>
            <person name="Piumi F."/>
            <person name="Ruiz-Duenas F.J."/>
            <person name="Martinez A.T."/>
            <person name="Grigoriev I.V."/>
            <person name="Riley R."/>
            <person name="Lipzen A."/>
            <person name="Berrin J.G."/>
            <person name="Master E.R."/>
            <person name="Rosso M.N."/>
        </authorList>
    </citation>
    <scope>NUCLEOTIDE SEQUENCE [LARGE SCALE GENOMIC DNA]</scope>
    <source>
        <strain evidence="2 3">BRFM310</strain>
    </source>
</reference>
<evidence type="ECO:0000313" key="3">
    <source>
        <dbReference type="Proteomes" id="UP000193067"/>
    </source>
</evidence>
<dbReference type="OrthoDB" id="2756471at2759"/>
<name>A0A1Y2ISP8_TRAC3</name>
<sequence>MVEKLNGSTIRPVRQAAQRSLKERRTSALFDGGALDSQLSDSQYIRDLVQSDQLSEKRKLSFLQRGSCLSTSHKEGAAEGRVDQLEGQDIARSNTPDAVREMSPEVPFLGTTEATKNALEQRISSEQLGAQSFLARLQPAELVAMNSVAMLIEKYRRRLEETQAHLDELTYAHFDLMNNCRRLEDHNARLRGALDEHELEIPDEEESQYV</sequence>
<dbReference type="AlphaFoldDB" id="A0A1Y2ISP8"/>
<protein>
    <submittedName>
        <fullName evidence="2">Uncharacterized protein</fullName>
    </submittedName>
</protein>
<evidence type="ECO:0000313" key="2">
    <source>
        <dbReference type="EMBL" id="OSD04146.1"/>
    </source>
</evidence>
<organism evidence="2 3">
    <name type="scientific">Trametes coccinea (strain BRFM310)</name>
    <name type="common">Pycnoporus coccineus</name>
    <dbReference type="NCBI Taxonomy" id="1353009"/>
    <lineage>
        <taxon>Eukaryota</taxon>
        <taxon>Fungi</taxon>
        <taxon>Dikarya</taxon>
        <taxon>Basidiomycota</taxon>
        <taxon>Agaricomycotina</taxon>
        <taxon>Agaricomycetes</taxon>
        <taxon>Polyporales</taxon>
        <taxon>Polyporaceae</taxon>
        <taxon>Trametes</taxon>
    </lineage>
</organism>
<accession>A0A1Y2ISP8</accession>
<dbReference type="Proteomes" id="UP000193067">
    <property type="component" value="Unassembled WGS sequence"/>
</dbReference>
<dbReference type="EMBL" id="KZ084098">
    <property type="protein sequence ID" value="OSD04146.1"/>
    <property type="molecule type" value="Genomic_DNA"/>
</dbReference>
<gene>
    <name evidence="2" type="ORF">PYCCODRAFT_1466559</name>
</gene>